<evidence type="ECO:0000313" key="6">
    <source>
        <dbReference type="EMBL" id="KFZ31042.1"/>
    </source>
</evidence>
<comment type="pathway">
    <text evidence="3">Amino-acid biosynthesis; ergothioneine biosynthesis.</text>
</comment>
<keyword evidence="1" id="KW-0560">Oxidoreductase</keyword>
<keyword evidence="7" id="KW-1185">Reference proteome</keyword>
<feature type="domain" description="Sulfatase-modifying factor enzyme-like" evidence="4">
    <location>
        <begin position="322"/>
        <end position="404"/>
    </location>
</feature>
<dbReference type="InterPro" id="IPR005532">
    <property type="entry name" value="SUMF_dom"/>
</dbReference>
<dbReference type="Proteomes" id="UP000054363">
    <property type="component" value="Unassembled WGS sequence"/>
</dbReference>
<dbReference type="InterPro" id="IPR024775">
    <property type="entry name" value="DinB-like"/>
</dbReference>
<reference evidence="6 7" key="1">
    <citation type="submission" date="2014-06" db="EMBL/GenBank/DDBJ databases">
        <title>The draft genome sequence of Idiomarina salinarum ISL-52.</title>
        <authorList>
            <person name="Du J."/>
            <person name="Shao Z."/>
        </authorList>
    </citation>
    <scope>NUCLEOTIDE SEQUENCE [LARGE SCALE GENOMIC DNA]</scope>
    <source>
        <strain evidence="6 7">ISL-52</strain>
    </source>
</reference>
<evidence type="ECO:0000256" key="3">
    <source>
        <dbReference type="ARBA" id="ARBA00037882"/>
    </source>
</evidence>
<evidence type="ECO:0000256" key="1">
    <source>
        <dbReference type="ARBA" id="ARBA00023002"/>
    </source>
</evidence>
<name>A0A094IV94_9GAMM</name>
<dbReference type="eggNOG" id="COG1262">
    <property type="taxonomic scope" value="Bacteria"/>
</dbReference>
<dbReference type="RefSeq" id="WP_034775093.1">
    <property type="nucleotide sequence ID" value="NZ_JPER01000002.1"/>
</dbReference>
<dbReference type="Gene3D" id="3.90.1580.10">
    <property type="entry name" value="paralog of FGE (formylglycine-generating enzyme)"/>
    <property type="match status" value="1"/>
</dbReference>
<dbReference type="Pfam" id="PF03781">
    <property type="entry name" value="FGE-sulfatase"/>
    <property type="match status" value="2"/>
</dbReference>
<protein>
    <recommendedName>
        <fullName evidence="8">Sulfatase maturase</fullName>
    </recommendedName>
</protein>
<dbReference type="InterPro" id="IPR016187">
    <property type="entry name" value="CTDL_fold"/>
</dbReference>
<dbReference type="InterPro" id="IPR017806">
    <property type="entry name" value="EgtB"/>
</dbReference>
<evidence type="ECO:0000259" key="4">
    <source>
        <dbReference type="Pfam" id="PF03781"/>
    </source>
</evidence>
<dbReference type="OrthoDB" id="9768004at2"/>
<sequence>MLNDYQQVRQQTLALTEWLSAEDMILQSMPDASPTKWHLAHTTWFFETFLLQPHLPGYRVFHPSYTYLFNSYYDTVGDRHPRPTRGLLSRPPLSEVLAYREYVDSAMVKLFEQAGDKHNDDVTIGLHHEMQHQELILTDIKHALSFNDYAFPEPAPAEQLPASQPDREFTAFKGGLTTIGTNAESGFAYDCEQPEHKVYVPDFSLRNSLITNQEWLEFMADGGYERPKLWLSDGWARCQREHWQAPLYWRQTEDHWQALTLHGYQQVDPLQPVCHISYYEADAFARWAGYRLPTEMEWEVAARNQTIDGNFSGSGRWHPQAPAEKGLTQLYGDVWEWTQSPFLPYHGFQPPGGALAEYNGKFMANQWVLRGGSCATAKAQLRPTYRNFFYAHQRWQFSGLRLAR</sequence>
<dbReference type="GO" id="GO:0052699">
    <property type="term" value="P:ergothioneine biosynthetic process"/>
    <property type="evidence" value="ECO:0007669"/>
    <property type="project" value="InterPro"/>
</dbReference>
<evidence type="ECO:0008006" key="8">
    <source>
        <dbReference type="Google" id="ProtNLM"/>
    </source>
</evidence>
<evidence type="ECO:0000313" key="7">
    <source>
        <dbReference type="Proteomes" id="UP000054363"/>
    </source>
</evidence>
<gene>
    <name evidence="6" type="ORF">IDSA_06050</name>
</gene>
<dbReference type="InterPro" id="IPR051043">
    <property type="entry name" value="Sulfatase_Mod_Factor_Kinase"/>
</dbReference>
<dbReference type="InterPro" id="IPR042095">
    <property type="entry name" value="SUMF_sf"/>
</dbReference>
<dbReference type="PANTHER" id="PTHR23150:SF36">
    <property type="entry name" value="HERCYNINE OXYGENASE"/>
    <property type="match status" value="1"/>
</dbReference>
<dbReference type="SUPFAM" id="SSF56436">
    <property type="entry name" value="C-type lectin-like"/>
    <property type="match status" value="1"/>
</dbReference>
<feature type="domain" description="DinB-like" evidence="5">
    <location>
        <begin position="5"/>
        <end position="118"/>
    </location>
</feature>
<dbReference type="STRING" id="435908.IDSA_06050"/>
<accession>A0A094IV94</accession>
<dbReference type="PANTHER" id="PTHR23150">
    <property type="entry name" value="SULFATASE MODIFYING FACTOR 1, 2"/>
    <property type="match status" value="1"/>
</dbReference>
<keyword evidence="2" id="KW-0408">Iron</keyword>
<dbReference type="Pfam" id="PF12867">
    <property type="entry name" value="DinB_2"/>
    <property type="match status" value="1"/>
</dbReference>
<comment type="caution">
    <text evidence="6">The sequence shown here is derived from an EMBL/GenBank/DDBJ whole genome shotgun (WGS) entry which is preliminary data.</text>
</comment>
<dbReference type="NCBIfam" id="TIGR03440">
    <property type="entry name" value="egtB_TIGR03440"/>
    <property type="match status" value="1"/>
</dbReference>
<evidence type="ECO:0000259" key="5">
    <source>
        <dbReference type="Pfam" id="PF12867"/>
    </source>
</evidence>
<feature type="domain" description="Sulfatase-modifying factor enzyme-like" evidence="4">
    <location>
        <begin position="172"/>
        <end position="306"/>
    </location>
</feature>
<evidence type="ECO:0000256" key="2">
    <source>
        <dbReference type="ARBA" id="ARBA00023004"/>
    </source>
</evidence>
<dbReference type="EMBL" id="JPER01000002">
    <property type="protein sequence ID" value="KFZ31042.1"/>
    <property type="molecule type" value="Genomic_DNA"/>
</dbReference>
<dbReference type="AlphaFoldDB" id="A0A094IV94"/>
<proteinExistence type="predicted"/>
<organism evidence="6 7">
    <name type="scientific">Pseudidiomarina salinarum</name>
    <dbReference type="NCBI Taxonomy" id="435908"/>
    <lineage>
        <taxon>Bacteria</taxon>
        <taxon>Pseudomonadati</taxon>
        <taxon>Pseudomonadota</taxon>
        <taxon>Gammaproteobacteria</taxon>
        <taxon>Alteromonadales</taxon>
        <taxon>Idiomarinaceae</taxon>
        <taxon>Pseudidiomarina</taxon>
    </lineage>
</organism>